<dbReference type="EMBL" id="JADMLG010000006">
    <property type="protein sequence ID" value="MBH0778015.1"/>
    <property type="molecule type" value="Genomic_DNA"/>
</dbReference>
<keyword evidence="2" id="KW-1185">Reference proteome</keyword>
<sequence>MVISAALVVLLAAVVTLGSLYWSARSTIADRDAHAAAEQRAEKIATDYAVGASTIEYRDLPAWFVRLKSGTSPQLGAKFDATSPQLEQILLPLRWTSKATPLSATVLSESGGIYTVNAYLDVTSTSAQTPDGTHATVTYSVVVDSNADWKITDVGGLQAALPAK</sequence>
<evidence type="ECO:0008006" key="3">
    <source>
        <dbReference type="Google" id="ProtNLM"/>
    </source>
</evidence>
<evidence type="ECO:0000313" key="1">
    <source>
        <dbReference type="EMBL" id="MBH0778015.1"/>
    </source>
</evidence>
<accession>A0A931IDV3</accession>
<evidence type="ECO:0000313" key="2">
    <source>
        <dbReference type="Proteomes" id="UP000655751"/>
    </source>
</evidence>
<organism evidence="1 2">
    <name type="scientific">Nocardia bovistercoris</name>
    <dbReference type="NCBI Taxonomy" id="2785916"/>
    <lineage>
        <taxon>Bacteria</taxon>
        <taxon>Bacillati</taxon>
        <taxon>Actinomycetota</taxon>
        <taxon>Actinomycetes</taxon>
        <taxon>Mycobacteriales</taxon>
        <taxon>Nocardiaceae</taxon>
        <taxon>Nocardia</taxon>
    </lineage>
</organism>
<dbReference type="AlphaFoldDB" id="A0A931IDV3"/>
<reference evidence="1" key="1">
    <citation type="submission" date="2020-11" db="EMBL/GenBank/DDBJ databases">
        <title>Nocardia NEAU-351.nov., a novel actinomycete isolated from the cow dung.</title>
        <authorList>
            <person name="Zhang X."/>
        </authorList>
    </citation>
    <scope>NUCLEOTIDE SEQUENCE</scope>
    <source>
        <strain evidence="1">NEAU-351</strain>
    </source>
</reference>
<name>A0A931IDV3_9NOCA</name>
<gene>
    <name evidence="1" type="ORF">IT779_17190</name>
</gene>
<comment type="caution">
    <text evidence="1">The sequence shown here is derived from an EMBL/GenBank/DDBJ whole genome shotgun (WGS) entry which is preliminary data.</text>
</comment>
<proteinExistence type="predicted"/>
<dbReference type="Proteomes" id="UP000655751">
    <property type="component" value="Unassembled WGS sequence"/>
</dbReference>
<protein>
    <recommendedName>
        <fullName evidence="3">Mce-associated membrane protein</fullName>
    </recommendedName>
</protein>